<reference evidence="9 10" key="1">
    <citation type="submission" date="2018-08" db="EMBL/GenBank/DDBJ databases">
        <title>A genome reference for cultivated species of the human gut microbiota.</title>
        <authorList>
            <person name="Zou Y."/>
            <person name="Xue W."/>
            <person name="Luo G."/>
        </authorList>
    </citation>
    <scope>NUCLEOTIDE SEQUENCE [LARGE SCALE GENOMIC DNA]</scope>
    <source>
        <strain evidence="9 10">TF08-11</strain>
    </source>
</reference>
<evidence type="ECO:0000256" key="3">
    <source>
        <dbReference type="ARBA" id="ARBA00022670"/>
    </source>
</evidence>
<feature type="active site" description="Proton acceptor" evidence="7">
    <location>
        <position position="203"/>
    </location>
</feature>
<evidence type="ECO:0000256" key="2">
    <source>
        <dbReference type="ARBA" id="ARBA00022438"/>
    </source>
</evidence>
<name>A0A3E3E932_9FIRM</name>
<keyword evidence="2" id="KW-0031">Aminopeptidase</keyword>
<dbReference type="Proteomes" id="UP000260721">
    <property type="component" value="Unassembled WGS sequence"/>
</dbReference>
<feature type="binding site" evidence="8">
    <location>
        <position position="204"/>
    </location>
    <ligand>
        <name>Zn(2+)</name>
        <dbReference type="ChEBI" id="CHEBI:29105"/>
        <label>2</label>
    </ligand>
</feature>
<feature type="binding site" evidence="8">
    <location>
        <position position="171"/>
    </location>
    <ligand>
        <name>Zn(2+)</name>
        <dbReference type="ChEBI" id="CHEBI:29105"/>
        <label>2</label>
    </ligand>
</feature>
<feature type="binding site" evidence="8">
    <location>
        <position position="171"/>
    </location>
    <ligand>
        <name>Zn(2+)</name>
        <dbReference type="ChEBI" id="CHEBI:29105"/>
        <label>1</label>
    </ligand>
</feature>
<evidence type="ECO:0000256" key="5">
    <source>
        <dbReference type="ARBA" id="ARBA00022801"/>
    </source>
</evidence>
<comment type="similarity">
    <text evidence="1 6">Belongs to the peptidase M42 family.</text>
</comment>
<dbReference type="GO" id="GO:0046872">
    <property type="term" value="F:metal ion binding"/>
    <property type="evidence" value="ECO:0007669"/>
    <property type="project" value="UniProtKB-UniRule"/>
</dbReference>
<protein>
    <submittedName>
        <fullName evidence="9">M42 family peptidase</fullName>
    </submittedName>
</protein>
<gene>
    <name evidence="9" type="ORF">DXC78_02380</name>
</gene>
<dbReference type="GO" id="GO:0006508">
    <property type="term" value="P:proteolysis"/>
    <property type="evidence" value="ECO:0007669"/>
    <property type="project" value="UniProtKB-KW"/>
</dbReference>
<keyword evidence="5" id="KW-0378">Hydrolase</keyword>
<dbReference type="PIRSF" id="PIRSF001123">
    <property type="entry name" value="PepA_GA"/>
    <property type="match status" value="1"/>
</dbReference>
<evidence type="ECO:0000256" key="6">
    <source>
        <dbReference type="PIRNR" id="PIRNR001123"/>
    </source>
</evidence>
<feature type="binding site" evidence="8">
    <location>
        <position position="311"/>
    </location>
    <ligand>
        <name>Zn(2+)</name>
        <dbReference type="ChEBI" id="CHEBI:29105"/>
        <label>2</label>
    </ligand>
</feature>
<evidence type="ECO:0000256" key="1">
    <source>
        <dbReference type="ARBA" id="ARBA00006272"/>
    </source>
</evidence>
<dbReference type="GO" id="GO:0004177">
    <property type="term" value="F:aminopeptidase activity"/>
    <property type="evidence" value="ECO:0007669"/>
    <property type="project" value="UniProtKB-UniRule"/>
</dbReference>
<dbReference type="Gene3D" id="2.40.30.40">
    <property type="entry name" value="Peptidase M42, domain 2"/>
    <property type="match status" value="1"/>
</dbReference>
<comment type="caution">
    <text evidence="9">The sequence shown here is derived from an EMBL/GenBank/DDBJ whole genome shotgun (WGS) entry which is preliminary data.</text>
</comment>
<dbReference type="PANTHER" id="PTHR32481">
    <property type="entry name" value="AMINOPEPTIDASE"/>
    <property type="match status" value="1"/>
</dbReference>
<dbReference type="InterPro" id="IPR008007">
    <property type="entry name" value="Peptidase_M42"/>
</dbReference>
<dbReference type="InterPro" id="IPR051464">
    <property type="entry name" value="Peptidase_M42_aminopept"/>
</dbReference>
<feature type="binding site" evidence="8">
    <location>
        <position position="65"/>
    </location>
    <ligand>
        <name>Zn(2+)</name>
        <dbReference type="ChEBI" id="CHEBI:29105"/>
        <label>1</label>
    </ligand>
</feature>
<dbReference type="AlphaFoldDB" id="A0A3E3E932"/>
<feature type="binding site" evidence="8">
    <location>
        <position position="226"/>
    </location>
    <ligand>
        <name>Zn(2+)</name>
        <dbReference type="ChEBI" id="CHEBI:29105"/>
        <label>1</label>
    </ligand>
</feature>
<dbReference type="InterPro" id="IPR023367">
    <property type="entry name" value="Peptidase_M42_dom2"/>
</dbReference>
<dbReference type="SUPFAM" id="SSF53187">
    <property type="entry name" value="Zn-dependent exopeptidases"/>
    <property type="match status" value="1"/>
</dbReference>
<keyword evidence="3" id="KW-0645">Protease</keyword>
<evidence type="ECO:0000256" key="7">
    <source>
        <dbReference type="PIRSR" id="PIRSR001123-1"/>
    </source>
</evidence>
<keyword evidence="4 8" id="KW-0479">Metal-binding</keyword>
<dbReference type="Gene3D" id="3.40.630.10">
    <property type="entry name" value="Zn peptidases"/>
    <property type="match status" value="1"/>
</dbReference>
<dbReference type="PANTHER" id="PTHR32481:SF0">
    <property type="entry name" value="AMINOPEPTIDASE YPDE-RELATED"/>
    <property type="match status" value="1"/>
</dbReference>
<evidence type="ECO:0000256" key="8">
    <source>
        <dbReference type="PIRSR" id="PIRSR001123-2"/>
    </source>
</evidence>
<dbReference type="Pfam" id="PF05343">
    <property type="entry name" value="Peptidase_M42"/>
    <property type="match status" value="1"/>
</dbReference>
<comment type="cofactor">
    <cofactor evidence="8">
        <name>a divalent metal cation</name>
        <dbReference type="ChEBI" id="CHEBI:60240"/>
    </cofactor>
    <text evidence="8">Binds 2 divalent metal cations per subunit.</text>
</comment>
<dbReference type="SUPFAM" id="SSF101821">
    <property type="entry name" value="Aminopeptidase/glucanase lid domain"/>
    <property type="match status" value="1"/>
</dbReference>
<accession>A0A3E3E932</accession>
<evidence type="ECO:0000313" key="9">
    <source>
        <dbReference type="EMBL" id="RGD77720.1"/>
    </source>
</evidence>
<sequence>MMYNEWMKELTQIIGVSGDEKRVSRYLAKAYQGQCDKIVYDNLGSVFALKKSKKENAKRVMVCAHMDEVGLMITEIQENGLLSFIKIGPIEEKALYGSRVRIQTREKELIGVIVADEDAIKNNDVKGMRIDIGADSKEEVQTQGIMAGDTAVFTGEYTTLHQNRIMAKAADARHGCVLGLALLQALKDVELDFDLYVGASVMEEVGQRGGTTATGLIHPDLGIVLDGGAASDYKGKDNEVGQLGKGVLIRYYDKGMMPNRGLLLELETVCKENKIDSQYYYTMTLTDSAWVHKLFSGCPTLTLGVCARNSHTGNVEIDMHDLDCAKKALVEIVKGLNEEKIQKFKEYNR</sequence>
<dbReference type="EMBL" id="QUSK01000004">
    <property type="protein sequence ID" value="RGD77720.1"/>
    <property type="molecule type" value="Genomic_DNA"/>
</dbReference>
<proteinExistence type="inferred from homology"/>
<organism evidence="9 10">
    <name type="scientific">Faecalicoccus pleomorphus</name>
    <dbReference type="NCBI Taxonomy" id="1323"/>
    <lineage>
        <taxon>Bacteria</taxon>
        <taxon>Bacillati</taxon>
        <taxon>Bacillota</taxon>
        <taxon>Erysipelotrichia</taxon>
        <taxon>Erysipelotrichales</taxon>
        <taxon>Erysipelotrichaceae</taxon>
        <taxon>Faecalicoccus</taxon>
    </lineage>
</organism>
<evidence type="ECO:0000256" key="4">
    <source>
        <dbReference type="ARBA" id="ARBA00022723"/>
    </source>
</evidence>
<evidence type="ECO:0000313" key="10">
    <source>
        <dbReference type="Proteomes" id="UP000260721"/>
    </source>
</evidence>